<evidence type="ECO:0008006" key="2">
    <source>
        <dbReference type="Google" id="ProtNLM"/>
    </source>
</evidence>
<reference evidence="1" key="1">
    <citation type="journal article" date="2020" name="Nature">
        <title>Giant virus diversity and host interactions through global metagenomics.</title>
        <authorList>
            <person name="Schulz F."/>
            <person name="Roux S."/>
            <person name="Paez-Espino D."/>
            <person name="Jungbluth S."/>
            <person name="Walsh D.A."/>
            <person name="Denef V.J."/>
            <person name="McMahon K.D."/>
            <person name="Konstantinidis K.T."/>
            <person name="Eloe-Fadrosh E.A."/>
            <person name="Kyrpides N.C."/>
            <person name="Woyke T."/>
        </authorList>
    </citation>
    <scope>NUCLEOTIDE SEQUENCE</scope>
    <source>
        <strain evidence="1">GVMAG-M-3300010160-4</strain>
    </source>
</reference>
<evidence type="ECO:0000313" key="1">
    <source>
        <dbReference type="EMBL" id="QHS90085.1"/>
    </source>
</evidence>
<protein>
    <recommendedName>
        <fullName evidence="2">Thioredoxin domain-containing protein</fullName>
    </recommendedName>
</protein>
<dbReference type="AlphaFoldDB" id="A0A6C0BCT8"/>
<name>A0A6C0BCT8_9ZZZZ</name>
<organism evidence="1">
    <name type="scientific">viral metagenome</name>
    <dbReference type="NCBI Taxonomy" id="1070528"/>
    <lineage>
        <taxon>unclassified sequences</taxon>
        <taxon>metagenomes</taxon>
        <taxon>organismal metagenomes</taxon>
    </lineage>
</organism>
<accession>A0A6C0BCT8</accession>
<proteinExistence type="predicted"/>
<sequence>MSNLFPMRQVKILSDSDFMTDSDHKINLKDKSLTVILFKDEEDLSIQLTDIWNDISQKISGPVFAICNMKEQTLIPKNFEDLSKDTSSSYHMFASHKVPFILVYRDSKPKKIYCDLFSGVNLTIFLSTLIDNYSDESMDFDNDFDNSETNAV</sequence>
<dbReference type="EMBL" id="MN739125">
    <property type="protein sequence ID" value="QHS90085.1"/>
    <property type="molecule type" value="Genomic_DNA"/>
</dbReference>